<sequence>MKFPIIVLGGGGHARVLIDTLLELKLPLLGFTVPNPELSNALLGVPCIGTDDAVTNYLPSAVELVNGLGSVGVPNQRKRLFQQLKEKGYHFSSVIHPAAVIGREVELSEGIQIMAGAIVQTGSSIGNNTIVNTRASVDHDCVIGDHVHLAPGVTLSGGVKVGAEVHIGTGATVIQGVRIGANSIIGAGALVLKDVPEGATVFGVPAKEVQL</sequence>
<protein>
    <submittedName>
        <fullName evidence="6">Pilus assembly protein</fullName>
    </submittedName>
</protein>
<dbReference type="InterPro" id="IPR050179">
    <property type="entry name" value="Trans_hexapeptide_repeat"/>
</dbReference>
<gene>
    <name evidence="6" type="primary">pglB</name>
    <name evidence="6" type="ORF">skT53_28670</name>
</gene>
<dbReference type="Pfam" id="PF00132">
    <property type="entry name" value="Hexapep"/>
    <property type="match status" value="2"/>
</dbReference>
<dbReference type="InterPro" id="IPR001451">
    <property type="entry name" value="Hexapep"/>
</dbReference>
<dbReference type="InterPro" id="IPR041561">
    <property type="entry name" value="PglD_N"/>
</dbReference>
<dbReference type="PROSITE" id="PS00101">
    <property type="entry name" value="HEXAPEP_TRANSFERASES"/>
    <property type="match status" value="1"/>
</dbReference>
<evidence type="ECO:0000256" key="4">
    <source>
        <dbReference type="PIRSR" id="PIRSR620019-2"/>
    </source>
</evidence>
<dbReference type="Pfam" id="PF17836">
    <property type="entry name" value="PglD_N"/>
    <property type="match status" value="1"/>
</dbReference>
<dbReference type="EMBL" id="AP023366">
    <property type="protein sequence ID" value="BCJ87882.1"/>
    <property type="molecule type" value="Genomic_DNA"/>
</dbReference>
<feature type="domain" description="PglD N-terminal" evidence="5">
    <location>
        <begin position="5"/>
        <end position="84"/>
    </location>
</feature>
<evidence type="ECO:0000259" key="5">
    <source>
        <dbReference type="Pfam" id="PF17836"/>
    </source>
</evidence>
<dbReference type="RefSeq" id="WP_200758364.1">
    <property type="nucleotide sequence ID" value="NZ_AP023366.1"/>
</dbReference>
<keyword evidence="1" id="KW-0808">Transferase</keyword>
<feature type="site" description="Increases basicity of active site His" evidence="3">
    <location>
        <position position="140"/>
    </location>
</feature>
<feature type="binding site" evidence="4">
    <location>
        <position position="148"/>
    </location>
    <ligand>
        <name>acetyl-CoA</name>
        <dbReference type="ChEBI" id="CHEBI:57288"/>
    </ligand>
</feature>
<reference evidence="6 7" key="1">
    <citation type="submission" date="2020-08" db="EMBL/GenBank/DDBJ databases">
        <title>Complete Genome Sequence of Effusibacillus dendaii Strain skT53, Isolated from Farmland soil.</title>
        <authorList>
            <person name="Konishi T."/>
            <person name="Kawasaki H."/>
        </authorList>
    </citation>
    <scope>NUCLEOTIDE SEQUENCE [LARGE SCALE GENOMIC DNA]</scope>
    <source>
        <strain evidence="7">skT53</strain>
    </source>
</reference>
<dbReference type="CDD" id="cd03360">
    <property type="entry name" value="LbH_AT_putative"/>
    <property type="match status" value="1"/>
</dbReference>
<feature type="binding site" evidence="4">
    <location>
        <position position="72"/>
    </location>
    <ligand>
        <name>substrate</name>
    </ligand>
</feature>
<dbReference type="Proteomes" id="UP000593802">
    <property type="component" value="Chromosome"/>
</dbReference>
<dbReference type="InterPro" id="IPR018357">
    <property type="entry name" value="Hexapep_transf_CS"/>
</dbReference>
<name>A0A7I8DF10_9BACL</name>
<evidence type="ECO:0000256" key="1">
    <source>
        <dbReference type="ARBA" id="ARBA00022679"/>
    </source>
</evidence>
<evidence type="ECO:0000256" key="3">
    <source>
        <dbReference type="PIRSR" id="PIRSR620019-1"/>
    </source>
</evidence>
<dbReference type="AlphaFoldDB" id="A0A7I8DF10"/>
<evidence type="ECO:0000313" key="7">
    <source>
        <dbReference type="Proteomes" id="UP000593802"/>
    </source>
</evidence>
<dbReference type="InterPro" id="IPR020019">
    <property type="entry name" value="AcTrfase_PglD-like"/>
</dbReference>
<dbReference type="Gene3D" id="3.40.50.20">
    <property type="match status" value="1"/>
</dbReference>
<keyword evidence="7" id="KW-1185">Reference proteome</keyword>
<dbReference type="PANTHER" id="PTHR43300:SF7">
    <property type="entry name" value="UDP-N-ACETYLBACILLOSAMINE N-ACETYLTRANSFERASE"/>
    <property type="match status" value="1"/>
</dbReference>
<dbReference type="InterPro" id="IPR011004">
    <property type="entry name" value="Trimer_LpxA-like_sf"/>
</dbReference>
<dbReference type="GO" id="GO:0016740">
    <property type="term" value="F:transferase activity"/>
    <property type="evidence" value="ECO:0007669"/>
    <property type="project" value="UniProtKB-KW"/>
</dbReference>
<feature type="active site" description="Proton acceptor" evidence="3">
    <location>
        <position position="139"/>
    </location>
</feature>
<dbReference type="PANTHER" id="PTHR43300">
    <property type="entry name" value="ACETYLTRANSFERASE"/>
    <property type="match status" value="1"/>
</dbReference>
<organism evidence="6 7">
    <name type="scientific">Effusibacillus dendaii</name>
    <dbReference type="NCBI Taxonomy" id="2743772"/>
    <lineage>
        <taxon>Bacteria</taxon>
        <taxon>Bacillati</taxon>
        <taxon>Bacillota</taxon>
        <taxon>Bacilli</taxon>
        <taxon>Bacillales</taxon>
        <taxon>Alicyclobacillaceae</taxon>
        <taxon>Effusibacillus</taxon>
    </lineage>
</organism>
<evidence type="ECO:0000256" key="2">
    <source>
        <dbReference type="ARBA" id="ARBA00022737"/>
    </source>
</evidence>
<dbReference type="Gene3D" id="2.160.10.10">
    <property type="entry name" value="Hexapeptide repeat proteins"/>
    <property type="match status" value="1"/>
</dbReference>
<accession>A0A7I8DF10</accession>
<dbReference type="SUPFAM" id="SSF51161">
    <property type="entry name" value="Trimeric LpxA-like enzymes"/>
    <property type="match status" value="1"/>
</dbReference>
<dbReference type="KEGG" id="eff:skT53_28670"/>
<dbReference type="NCBIfam" id="TIGR03570">
    <property type="entry name" value="NeuD_NnaD"/>
    <property type="match status" value="1"/>
</dbReference>
<evidence type="ECO:0000313" key="6">
    <source>
        <dbReference type="EMBL" id="BCJ87882.1"/>
    </source>
</evidence>
<keyword evidence="2" id="KW-0677">Repeat</keyword>
<proteinExistence type="predicted"/>